<dbReference type="EMBL" id="JAHYBZ010000006">
    <property type="protein sequence ID" value="MBW6399749.1"/>
    <property type="molecule type" value="Genomic_DNA"/>
</dbReference>
<evidence type="ECO:0000313" key="3">
    <source>
        <dbReference type="Proteomes" id="UP001196565"/>
    </source>
</evidence>
<dbReference type="Pfam" id="PF12697">
    <property type="entry name" value="Abhydrolase_6"/>
    <property type="match status" value="1"/>
</dbReference>
<evidence type="ECO:0000313" key="2">
    <source>
        <dbReference type="EMBL" id="MBW6399749.1"/>
    </source>
</evidence>
<feature type="domain" description="AB hydrolase-1" evidence="1">
    <location>
        <begin position="36"/>
        <end position="255"/>
    </location>
</feature>
<name>A0ABS7ABS8_9PROT</name>
<dbReference type="PANTHER" id="PTHR43194">
    <property type="entry name" value="HYDROLASE ALPHA/BETA FOLD FAMILY"/>
    <property type="match status" value="1"/>
</dbReference>
<comment type="caution">
    <text evidence="2">The sequence shown here is derived from an EMBL/GenBank/DDBJ whole genome shotgun (WGS) entry which is preliminary data.</text>
</comment>
<reference evidence="2 3" key="1">
    <citation type="submission" date="2021-07" db="EMBL/GenBank/DDBJ databases">
        <authorList>
            <person name="So Y."/>
        </authorList>
    </citation>
    <scope>NUCLEOTIDE SEQUENCE [LARGE SCALE GENOMIC DNA]</scope>
    <source>
        <strain evidence="2 3">HJA6</strain>
    </source>
</reference>
<dbReference type="InterPro" id="IPR050228">
    <property type="entry name" value="Carboxylesterase_BioH"/>
</dbReference>
<dbReference type="GO" id="GO:0016787">
    <property type="term" value="F:hydrolase activity"/>
    <property type="evidence" value="ECO:0007669"/>
    <property type="project" value="UniProtKB-KW"/>
</dbReference>
<keyword evidence="2" id="KW-0378">Hydrolase</keyword>
<dbReference type="PANTHER" id="PTHR43194:SF5">
    <property type="entry name" value="PIMELOYL-[ACYL-CARRIER PROTEIN] METHYL ESTER ESTERASE"/>
    <property type="match status" value="1"/>
</dbReference>
<accession>A0ABS7ABS8</accession>
<dbReference type="InterPro" id="IPR000073">
    <property type="entry name" value="AB_hydrolase_1"/>
</dbReference>
<keyword evidence="3" id="KW-1185">Reference proteome</keyword>
<dbReference type="RefSeq" id="WP_219764348.1">
    <property type="nucleotide sequence ID" value="NZ_JAHYBZ010000006.1"/>
</dbReference>
<dbReference type="SUPFAM" id="SSF53474">
    <property type="entry name" value="alpha/beta-Hydrolases"/>
    <property type="match status" value="1"/>
</dbReference>
<gene>
    <name evidence="2" type="ORF">KPL78_17950</name>
</gene>
<sequence length="273" mass="27903">MTIAPPPGLVPSGTRRLAMSRASLFVTEGGGDGPPILCIPGGYHGAWCFDAWLGLFAASGIAAAALELRGKGTLGTSADPNTDIAAYAADVGEAAGALGTAPVLLGHSLGALIALRAAVDVPAVAGLLLVAPSPPGNMPGVAAVREVPEGALIPPPAPEVAARRFLGGEQPEGFIAYHAALSPESPRALNDRYALRVAVDPARLAGIPTLVVEAGRDDAARHPSGQDAGIAALLGGQHRFMPELPHCMMLRPWAEAGAAPIIAWHRRLSRRRP</sequence>
<organism evidence="2 3">
    <name type="scientific">Roseomonas alba</name>
    <dbReference type="NCBI Taxonomy" id="2846776"/>
    <lineage>
        <taxon>Bacteria</taxon>
        <taxon>Pseudomonadati</taxon>
        <taxon>Pseudomonadota</taxon>
        <taxon>Alphaproteobacteria</taxon>
        <taxon>Acetobacterales</taxon>
        <taxon>Roseomonadaceae</taxon>
        <taxon>Roseomonas</taxon>
    </lineage>
</organism>
<proteinExistence type="predicted"/>
<dbReference type="Gene3D" id="3.40.50.1820">
    <property type="entry name" value="alpha/beta hydrolase"/>
    <property type="match status" value="1"/>
</dbReference>
<protein>
    <submittedName>
        <fullName evidence="2">Alpha/beta hydrolase</fullName>
    </submittedName>
</protein>
<dbReference type="InterPro" id="IPR029058">
    <property type="entry name" value="AB_hydrolase_fold"/>
</dbReference>
<evidence type="ECO:0000259" key="1">
    <source>
        <dbReference type="Pfam" id="PF12697"/>
    </source>
</evidence>
<dbReference type="Proteomes" id="UP001196565">
    <property type="component" value="Unassembled WGS sequence"/>
</dbReference>